<dbReference type="SUPFAM" id="SSF52047">
    <property type="entry name" value="RNI-like"/>
    <property type="match status" value="1"/>
</dbReference>
<dbReference type="Proteomes" id="UP001383192">
    <property type="component" value="Unassembled WGS sequence"/>
</dbReference>
<feature type="domain" description="F-box" evidence="1">
    <location>
        <begin position="44"/>
        <end position="104"/>
    </location>
</feature>
<gene>
    <name evidence="2" type="ORF">VNI00_007412</name>
</gene>
<name>A0AAW0D3J6_9AGAR</name>
<dbReference type="Gene3D" id="1.20.1280.50">
    <property type="match status" value="1"/>
</dbReference>
<proteinExistence type="predicted"/>
<dbReference type="Gene3D" id="3.80.10.10">
    <property type="entry name" value="Ribonuclease Inhibitor"/>
    <property type="match status" value="1"/>
</dbReference>
<evidence type="ECO:0000259" key="1">
    <source>
        <dbReference type="Pfam" id="PF12937"/>
    </source>
</evidence>
<dbReference type="InterPro" id="IPR032675">
    <property type="entry name" value="LRR_dom_sf"/>
</dbReference>
<evidence type="ECO:0000313" key="2">
    <source>
        <dbReference type="EMBL" id="KAK7045580.1"/>
    </source>
</evidence>
<dbReference type="PANTHER" id="PTHR38926">
    <property type="entry name" value="F-BOX DOMAIN CONTAINING PROTEIN, EXPRESSED"/>
    <property type="match status" value="1"/>
</dbReference>
<dbReference type="PANTHER" id="PTHR38926:SF5">
    <property type="entry name" value="F-BOX AND LEUCINE-RICH REPEAT PROTEIN 6"/>
    <property type="match status" value="1"/>
</dbReference>
<evidence type="ECO:0000313" key="3">
    <source>
        <dbReference type="Proteomes" id="UP001383192"/>
    </source>
</evidence>
<organism evidence="2 3">
    <name type="scientific">Paramarasmius palmivorus</name>
    <dbReference type="NCBI Taxonomy" id="297713"/>
    <lineage>
        <taxon>Eukaryota</taxon>
        <taxon>Fungi</taxon>
        <taxon>Dikarya</taxon>
        <taxon>Basidiomycota</taxon>
        <taxon>Agaricomycotina</taxon>
        <taxon>Agaricomycetes</taxon>
        <taxon>Agaricomycetidae</taxon>
        <taxon>Agaricales</taxon>
        <taxon>Marasmiineae</taxon>
        <taxon>Marasmiaceae</taxon>
        <taxon>Paramarasmius</taxon>
    </lineage>
</organism>
<reference evidence="2 3" key="1">
    <citation type="submission" date="2024-01" db="EMBL/GenBank/DDBJ databases">
        <title>A draft genome for a cacao thread blight-causing isolate of Paramarasmius palmivorus.</title>
        <authorList>
            <person name="Baruah I.K."/>
            <person name="Bukari Y."/>
            <person name="Amoako-Attah I."/>
            <person name="Meinhardt L.W."/>
            <person name="Bailey B.A."/>
            <person name="Cohen S.P."/>
        </authorList>
    </citation>
    <scope>NUCLEOTIDE SEQUENCE [LARGE SCALE GENOMIC DNA]</scope>
    <source>
        <strain evidence="2 3">GH-12</strain>
    </source>
</reference>
<keyword evidence="3" id="KW-1185">Reference proteome</keyword>
<protein>
    <recommendedName>
        <fullName evidence="1">F-box domain-containing protein</fullName>
    </recommendedName>
</protein>
<dbReference type="AlphaFoldDB" id="A0AAW0D3J6"/>
<accession>A0AAW0D3J6</accession>
<dbReference type="Pfam" id="PF12937">
    <property type="entry name" value="F-box-like"/>
    <property type="match status" value="1"/>
</dbReference>
<dbReference type="EMBL" id="JAYKXP010000024">
    <property type="protein sequence ID" value="KAK7045580.1"/>
    <property type="molecule type" value="Genomic_DNA"/>
</dbReference>
<sequence length="564" mass="63433">MEGFKIKGNEEHPDSKLSVLCRGLDKQIERVSPNMELSKSLAAIDQLPVELLSKIFTYCITPYAVRANFNGKRIEGWISFTHVCQLWRNVALNTPSLWTKPDFRRPTLASEMLSRSKQAPLTIKFFPYLSSRREWEALGRAFAHIAHISTLKLPHPIATEIPEDAVSHLTYPAPLLNKLSFCCSVMHRGSGIISIPDQFLGRHYPKLTHLTFLSCHVPWNSQFLYTLDSLTCFKILWGRTANYETPTRRQLWAILERMPRLRKLKLLDAVPSRVSEPPHSDSIINLPNLRFLGLSSIVADCADFLLRISAPHLMTVDFDSCEFGAQNREAMGEELHLLKLAIKSIPMPAENDDLYLDIEGIAYEGIAYEGRGLTLQFGPLPSTSVPMDCCTLGDHGPLRPLLFEAKWSRQTSYTGDEVISAFLSSVNLCNLTSLSAYLCQAALSASTCSKLFASLERLETVQLGGGTLSNFLSILGSTIPTEPHTPSFPALQHIHMHGSFHPNNAILDTLIEACERRKTSRLPIPTVHLLNYKLEDAQRKLLDQHLHGHWQEESLQMNFTVQVN</sequence>
<comment type="caution">
    <text evidence="2">The sequence shown here is derived from an EMBL/GenBank/DDBJ whole genome shotgun (WGS) entry which is preliminary data.</text>
</comment>
<dbReference type="InterPro" id="IPR001810">
    <property type="entry name" value="F-box_dom"/>
</dbReference>